<dbReference type="InterPro" id="IPR004839">
    <property type="entry name" value="Aminotransferase_I/II_large"/>
</dbReference>
<evidence type="ECO:0000256" key="5">
    <source>
        <dbReference type="ARBA" id="ARBA00022679"/>
    </source>
</evidence>
<feature type="binding site" evidence="9">
    <location>
        <position position="132"/>
    </location>
    <ligand>
        <name>substrate</name>
    </ligand>
</feature>
<comment type="cofactor">
    <cofactor evidence="1 9 10">
        <name>pyridoxal 5'-phosphate</name>
        <dbReference type="ChEBI" id="CHEBI:597326"/>
    </cofactor>
</comment>
<dbReference type="HAMAP" id="MF_01693">
    <property type="entry name" value="BioF_aminotrans_2"/>
    <property type="match status" value="1"/>
</dbReference>
<dbReference type="PANTHER" id="PTHR13693:SF100">
    <property type="entry name" value="8-AMINO-7-OXONONANOATE SYNTHASE"/>
    <property type="match status" value="1"/>
</dbReference>
<accession>A0A2P8F169</accession>
<feature type="modified residue" description="N6-(pyridoxal phosphate)lysine" evidence="9 10">
    <location>
        <position position="238"/>
    </location>
</feature>
<dbReference type="InterPro" id="IPR015424">
    <property type="entry name" value="PyrdxlP-dep_Trfase"/>
</dbReference>
<comment type="subunit">
    <text evidence="4 9">Homodimer.</text>
</comment>
<evidence type="ECO:0000313" key="12">
    <source>
        <dbReference type="EMBL" id="PSL15462.1"/>
    </source>
</evidence>
<evidence type="ECO:0000256" key="2">
    <source>
        <dbReference type="ARBA" id="ARBA00004746"/>
    </source>
</evidence>
<dbReference type="UniPathway" id="UPA00078"/>
<feature type="binding site" evidence="9">
    <location>
        <position position="352"/>
    </location>
    <ligand>
        <name>substrate</name>
    </ligand>
</feature>
<evidence type="ECO:0000313" key="13">
    <source>
        <dbReference type="Proteomes" id="UP000242133"/>
    </source>
</evidence>
<protein>
    <recommendedName>
        <fullName evidence="9">8-amino-7-oxononanoate synthase</fullName>
        <shortName evidence="9">AONS</shortName>
        <ecNumber evidence="9">2.3.1.47</ecNumber>
    </recommendedName>
    <alternativeName>
        <fullName evidence="9">7-keto-8-amino-pelargonic acid synthase</fullName>
        <shortName evidence="9">7-KAP synthase</shortName>
        <shortName evidence="9">KAPA synthase</shortName>
    </alternativeName>
    <alternativeName>
        <fullName evidence="9">8-amino-7-ketopelargonate synthase</fullName>
    </alternativeName>
</protein>
<gene>
    <name evidence="9" type="primary">bioF</name>
    <name evidence="12" type="ORF">CLV44_10473</name>
</gene>
<dbReference type="Pfam" id="PF00155">
    <property type="entry name" value="Aminotran_1_2"/>
    <property type="match status" value="1"/>
</dbReference>
<feature type="binding site" evidence="9">
    <location>
        <position position="206"/>
    </location>
    <ligand>
        <name>pyridoxal 5'-phosphate</name>
        <dbReference type="ChEBI" id="CHEBI:597326"/>
    </ligand>
</feature>
<proteinExistence type="inferred from homology"/>
<evidence type="ECO:0000259" key="11">
    <source>
        <dbReference type="Pfam" id="PF00155"/>
    </source>
</evidence>
<feature type="domain" description="Aminotransferase class I/classII large" evidence="11">
    <location>
        <begin position="41"/>
        <end position="380"/>
    </location>
</feature>
<dbReference type="Proteomes" id="UP000242133">
    <property type="component" value="Unassembled WGS sequence"/>
</dbReference>
<keyword evidence="6 9" id="KW-0093">Biotin biosynthesis</keyword>
<dbReference type="AlphaFoldDB" id="A0A2P8F169"/>
<dbReference type="InterPro" id="IPR015421">
    <property type="entry name" value="PyrdxlP-dep_Trfase_major"/>
</dbReference>
<dbReference type="Gene3D" id="3.90.1150.10">
    <property type="entry name" value="Aspartate Aminotransferase, domain 1"/>
    <property type="match status" value="1"/>
</dbReference>
<dbReference type="PANTHER" id="PTHR13693">
    <property type="entry name" value="CLASS II AMINOTRANSFERASE/8-AMINO-7-OXONONANOATE SYNTHASE"/>
    <property type="match status" value="1"/>
</dbReference>
<evidence type="ECO:0000256" key="1">
    <source>
        <dbReference type="ARBA" id="ARBA00001933"/>
    </source>
</evidence>
<evidence type="ECO:0000256" key="4">
    <source>
        <dbReference type="ARBA" id="ARBA00011738"/>
    </source>
</evidence>
<name>A0A2P8F169_9GAMM</name>
<feature type="binding site" evidence="9">
    <location>
        <begin position="107"/>
        <end position="108"/>
    </location>
    <ligand>
        <name>pyridoxal 5'-phosphate</name>
        <dbReference type="ChEBI" id="CHEBI:597326"/>
    </ligand>
</feature>
<evidence type="ECO:0000256" key="7">
    <source>
        <dbReference type="ARBA" id="ARBA00022898"/>
    </source>
</evidence>
<comment type="similarity">
    <text evidence="3 9">Belongs to the class-II pyridoxal-phosphate-dependent aminotransferase family. BioF subfamily.</text>
</comment>
<keyword evidence="5 9" id="KW-0808">Transferase</keyword>
<dbReference type="SUPFAM" id="SSF53383">
    <property type="entry name" value="PLP-dependent transferases"/>
    <property type="match status" value="1"/>
</dbReference>
<keyword evidence="7 9" id="KW-0663">Pyridoxal phosphate</keyword>
<dbReference type="NCBIfam" id="TIGR00858">
    <property type="entry name" value="bioF"/>
    <property type="match status" value="1"/>
</dbReference>
<dbReference type="InterPro" id="IPR001917">
    <property type="entry name" value="Aminotrans_II_pyridoxalP_BS"/>
</dbReference>
<dbReference type="OrthoDB" id="9807157at2"/>
<reference evidence="12 13" key="1">
    <citation type="submission" date="2018-03" db="EMBL/GenBank/DDBJ databases">
        <title>Genomic Encyclopedia of Archaeal and Bacterial Type Strains, Phase II (KMG-II): from individual species to whole genera.</title>
        <authorList>
            <person name="Goeker M."/>
        </authorList>
    </citation>
    <scope>NUCLEOTIDE SEQUENCE [LARGE SCALE GENOMIC DNA]</scope>
    <source>
        <strain evidence="12 13">DSM 17586</strain>
    </source>
</reference>
<keyword evidence="13" id="KW-1185">Reference proteome</keyword>
<dbReference type="GO" id="GO:0008710">
    <property type="term" value="F:8-amino-7-oxononanoate synthase activity"/>
    <property type="evidence" value="ECO:0007669"/>
    <property type="project" value="UniProtKB-UniRule"/>
</dbReference>
<comment type="function">
    <text evidence="9">Catalyzes the decarboxylative condensation of pimeloyl-[acyl-carrier protein] and L-alanine to produce 8-amino-7-oxononanoate (AON), [acyl-carrier protein], and carbon dioxide.</text>
</comment>
<evidence type="ECO:0000256" key="3">
    <source>
        <dbReference type="ARBA" id="ARBA00010008"/>
    </source>
</evidence>
<dbReference type="PROSITE" id="PS00599">
    <property type="entry name" value="AA_TRANSFER_CLASS_2"/>
    <property type="match status" value="1"/>
</dbReference>
<dbReference type="CDD" id="cd06454">
    <property type="entry name" value="KBL_like"/>
    <property type="match status" value="1"/>
</dbReference>
<comment type="pathway">
    <text evidence="2 9">Cofactor biosynthesis; biotin biosynthesis.</text>
</comment>
<feature type="binding site" evidence="9">
    <location>
        <position position="235"/>
    </location>
    <ligand>
        <name>pyridoxal 5'-phosphate</name>
        <dbReference type="ChEBI" id="CHEBI:597326"/>
    </ligand>
</feature>
<dbReference type="InterPro" id="IPR015422">
    <property type="entry name" value="PyrdxlP-dep_Trfase_small"/>
</dbReference>
<evidence type="ECO:0000256" key="8">
    <source>
        <dbReference type="ARBA" id="ARBA00047715"/>
    </source>
</evidence>
<dbReference type="EC" id="2.3.1.47" evidence="9"/>
<dbReference type="GO" id="GO:0009102">
    <property type="term" value="P:biotin biosynthetic process"/>
    <property type="evidence" value="ECO:0007669"/>
    <property type="project" value="UniProtKB-UniRule"/>
</dbReference>
<dbReference type="GO" id="GO:0030170">
    <property type="term" value="F:pyridoxal phosphate binding"/>
    <property type="evidence" value="ECO:0007669"/>
    <property type="project" value="UniProtKB-UniRule"/>
</dbReference>
<feature type="binding site" evidence="9">
    <location>
        <position position="178"/>
    </location>
    <ligand>
        <name>pyridoxal 5'-phosphate</name>
        <dbReference type="ChEBI" id="CHEBI:597326"/>
    </ligand>
</feature>
<evidence type="ECO:0000256" key="9">
    <source>
        <dbReference type="HAMAP-Rule" id="MF_01693"/>
    </source>
</evidence>
<dbReference type="RefSeq" id="WP_106590801.1">
    <property type="nucleotide sequence ID" value="NZ_PYGI01000004.1"/>
</dbReference>
<dbReference type="InterPro" id="IPR022834">
    <property type="entry name" value="AONS_Proteobacteria"/>
</dbReference>
<sequence>MSFNDLAVALEARRRDNLYRQRRVLESAQGPEVSVDGQRYLAFCSNDYLGLANHPEVIAALKRGADTYGVGGGASHLVNGHSQAHHALEEELAAFTGRERVLLFSTGYMANIGAVNALVDKQDAVFQDRLNHASLLDAGLLSGARFQRYLHNDPESLAQRLSRSEARRKLVVTDGVFSMDGDIADLPELSRVTREHEGWLMVDDAHGFGCVGATGGGCVEHFGLSNDEVPVLVGTLGKGFGTSGAFVAGSEVLIETLIQFARTYIYTTSMSPAVAEATRASLRLVQADSWRRDRLAQLIKRFRSGCEQLGYELMESPTPIQPIMIGDAGEAMRISAALAAKGIFISAIRPPTVPAGSSRLRVTFSAAHSEAQVDRLLDALDAVRIDRAAGGAA</sequence>
<organism evidence="12 13">
    <name type="scientific">Marinobacterium halophilum</name>
    <dbReference type="NCBI Taxonomy" id="267374"/>
    <lineage>
        <taxon>Bacteria</taxon>
        <taxon>Pseudomonadati</taxon>
        <taxon>Pseudomonadota</taxon>
        <taxon>Gammaproteobacteria</taxon>
        <taxon>Oceanospirillales</taxon>
        <taxon>Oceanospirillaceae</taxon>
        <taxon>Marinobacterium</taxon>
    </lineage>
</organism>
<feature type="binding site" evidence="9">
    <location>
        <position position="20"/>
    </location>
    <ligand>
        <name>substrate</name>
    </ligand>
</feature>
<dbReference type="EMBL" id="PYGI01000004">
    <property type="protein sequence ID" value="PSL15462.1"/>
    <property type="molecule type" value="Genomic_DNA"/>
</dbReference>
<comment type="caution">
    <text evidence="12">The sequence shown here is derived from an EMBL/GenBank/DDBJ whole genome shotgun (WGS) entry which is preliminary data.</text>
</comment>
<evidence type="ECO:0000256" key="6">
    <source>
        <dbReference type="ARBA" id="ARBA00022756"/>
    </source>
</evidence>
<evidence type="ECO:0000256" key="10">
    <source>
        <dbReference type="PIRSR" id="PIRSR604723-51"/>
    </source>
</evidence>
<comment type="catalytic activity">
    <reaction evidence="8 9">
        <text>6-carboxyhexanoyl-[ACP] + L-alanine + H(+) = (8S)-8-amino-7-oxononanoate + holo-[ACP] + CO2</text>
        <dbReference type="Rhea" id="RHEA:42288"/>
        <dbReference type="Rhea" id="RHEA-COMP:9685"/>
        <dbReference type="Rhea" id="RHEA-COMP:9955"/>
        <dbReference type="ChEBI" id="CHEBI:15378"/>
        <dbReference type="ChEBI" id="CHEBI:16526"/>
        <dbReference type="ChEBI" id="CHEBI:57972"/>
        <dbReference type="ChEBI" id="CHEBI:64479"/>
        <dbReference type="ChEBI" id="CHEBI:78846"/>
        <dbReference type="ChEBI" id="CHEBI:149468"/>
        <dbReference type="EC" id="2.3.1.47"/>
    </reaction>
</comment>
<dbReference type="InterPro" id="IPR004723">
    <property type="entry name" value="AONS_Archaea/Proteobacteria"/>
</dbReference>
<dbReference type="Gene3D" id="3.40.640.10">
    <property type="entry name" value="Type I PLP-dependent aspartate aminotransferase-like (Major domain)"/>
    <property type="match status" value="1"/>
</dbReference>
<dbReference type="InterPro" id="IPR050087">
    <property type="entry name" value="AON_synthase_class-II"/>
</dbReference>